<gene>
    <name evidence="1" type="ORF">OOU_Y34scaffold00129g2</name>
</gene>
<dbReference type="Proteomes" id="UP000011086">
    <property type="component" value="Unassembled WGS sequence"/>
</dbReference>
<evidence type="ECO:0000313" key="1">
    <source>
        <dbReference type="EMBL" id="ELQ43783.1"/>
    </source>
</evidence>
<organism evidence="1">
    <name type="scientific">Pyricularia oryzae (strain Y34)</name>
    <name type="common">Rice blast fungus</name>
    <name type="synonym">Magnaporthe oryzae</name>
    <dbReference type="NCBI Taxonomy" id="1143189"/>
    <lineage>
        <taxon>Eukaryota</taxon>
        <taxon>Fungi</taxon>
        <taxon>Dikarya</taxon>
        <taxon>Ascomycota</taxon>
        <taxon>Pezizomycotina</taxon>
        <taxon>Sordariomycetes</taxon>
        <taxon>Sordariomycetidae</taxon>
        <taxon>Magnaporthales</taxon>
        <taxon>Pyriculariaceae</taxon>
        <taxon>Pyricularia</taxon>
    </lineage>
</organism>
<proteinExistence type="predicted"/>
<reference evidence="1" key="1">
    <citation type="journal article" date="2012" name="PLoS Genet.">
        <title>Comparative analysis of the genomes of two field isolates of the rice blast fungus Magnaporthe oryzae.</title>
        <authorList>
            <person name="Xue M."/>
            <person name="Yang J."/>
            <person name="Li Z."/>
            <person name="Hu S."/>
            <person name="Yao N."/>
            <person name="Dean R.A."/>
            <person name="Zhao W."/>
            <person name="Shen M."/>
            <person name="Zhang H."/>
            <person name="Li C."/>
            <person name="Liu L."/>
            <person name="Cao L."/>
            <person name="Xu X."/>
            <person name="Xing Y."/>
            <person name="Hsiang T."/>
            <person name="Zhang Z."/>
            <person name="Xu J.R."/>
            <person name="Peng Y.L."/>
        </authorList>
    </citation>
    <scope>NUCLEOTIDE SEQUENCE</scope>
    <source>
        <strain evidence="1">Y34</strain>
    </source>
</reference>
<dbReference type="EMBL" id="JH793555">
    <property type="protein sequence ID" value="ELQ43783.1"/>
    <property type="molecule type" value="Genomic_DNA"/>
</dbReference>
<name>A0AA97P891_PYRO3</name>
<dbReference type="AlphaFoldDB" id="A0AA97P891"/>
<sequence>MGLQKRISTILVDNREKRKTWRRFVDERPNFDLGFGQKKRDLILQPDNWAGGLFLEYNLYKIRLLPYK</sequence>
<protein>
    <submittedName>
        <fullName evidence="1">Uncharacterized protein</fullName>
    </submittedName>
</protein>
<accession>A0AA97P891</accession>